<dbReference type="Pfam" id="PF07307">
    <property type="entry name" value="HEPPP_synt_1"/>
    <property type="match status" value="1"/>
</dbReference>
<dbReference type="EMBL" id="CP049742">
    <property type="protein sequence ID" value="QPC46701.1"/>
    <property type="molecule type" value="Genomic_DNA"/>
</dbReference>
<accession>A0A7S8HFN4</accession>
<protein>
    <submittedName>
        <fullName evidence="1">Heptaprenyl diphosphate synthase component 1</fullName>
    </submittedName>
</protein>
<dbReference type="AlphaFoldDB" id="A0A7S8HFN4"/>
<dbReference type="InterPro" id="IPR009920">
    <property type="entry name" value="HEPPP_synth_su1"/>
</dbReference>
<evidence type="ECO:0000313" key="2">
    <source>
        <dbReference type="Proteomes" id="UP000593626"/>
    </source>
</evidence>
<evidence type="ECO:0000313" key="1">
    <source>
        <dbReference type="EMBL" id="QPC46701.1"/>
    </source>
</evidence>
<sequence>MKNNTTIQQQTRELITGLKAKYQHPYLFSVISQPTFDEERVQLFIYLLKGQHTNYKKYLESALLMELALNTHEQVITNGPSLKERQLTVLAGDYLSGLYYKSVALLGDTPFLLRLSKAIRNVNESKIKLKLSEANSMKELLTIQSIIDDSMLVHVLQHFHLNDEIKIVSEGLIIKRLEVELENWKKRIITPFLLNLQAIAKKDKTESVLSLLENELDDRQIQFQTIVKKYWSASQEIVEYFRQQRKEQYLAEEG</sequence>
<dbReference type="KEGG" id="mcui:G8O30_06870"/>
<keyword evidence="2" id="KW-1185">Reference proteome</keyword>
<proteinExistence type="predicted"/>
<reference evidence="1 2" key="1">
    <citation type="submission" date="2019-07" db="EMBL/GenBank/DDBJ databases">
        <title>Genome sequence of 2 isolates from Red Sea Mangroves.</title>
        <authorList>
            <person name="Sefrji F."/>
            <person name="Michoud G."/>
            <person name="Merlino G."/>
            <person name="Daffonchio D."/>
        </authorList>
    </citation>
    <scope>NUCLEOTIDE SEQUENCE [LARGE SCALE GENOMIC DNA]</scope>
    <source>
        <strain evidence="1 2">R1DC41</strain>
    </source>
</reference>
<organism evidence="1 2">
    <name type="scientific">Mangrovibacillus cuniculi</name>
    <dbReference type="NCBI Taxonomy" id="2593652"/>
    <lineage>
        <taxon>Bacteria</taxon>
        <taxon>Bacillati</taxon>
        <taxon>Bacillota</taxon>
        <taxon>Bacilli</taxon>
        <taxon>Bacillales</taxon>
        <taxon>Bacillaceae</taxon>
        <taxon>Mangrovibacillus</taxon>
    </lineage>
</organism>
<dbReference type="Proteomes" id="UP000593626">
    <property type="component" value="Chromosome"/>
</dbReference>
<dbReference type="Gene3D" id="1.20.120.1450">
    <property type="match status" value="1"/>
</dbReference>
<gene>
    <name evidence="1" type="ORF">G8O30_06870</name>
</gene>
<dbReference type="RefSeq" id="WP_239674235.1">
    <property type="nucleotide sequence ID" value="NZ_CP049742.1"/>
</dbReference>
<name>A0A7S8HFN4_9BACI</name>
<dbReference type="GO" id="GO:0009234">
    <property type="term" value="P:menaquinone biosynthetic process"/>
    <property type="evidence" value="ECO:0007669"/>
    <property type="project" value="InterPro"/>
</dbReference>